<evidence type="ECO:0000313" key="2">
    <source>
        <dbReference type="Proteomes" id="UP000256774"/>
    </source>
</evidence>
<accession>A0A3E0H6C0</accession>
<dbReference type="OrthoDB" id="378654at2"/>
<reference evidence="1 2" key="1">
    <citation type="submission" date="2018-08" db="EMBL/GenBank/DDBJ databases">
        <title>Genomic Encyclopedia of Type Strains, Phase IV (KMG-IV): sequencing the most valuable type-strain genomes for metagenomic binning, comparative biology and taxonomic classification.</title>
        <authorList>
            <person name="Goeker M."/>
        </authorList>
    </citation>
    <scope>NUCLEOTIDE SEQUENCE [LARGE SCALE GENOMIC DNA]</scope>
    <source>
        <strain evidence="1 2">DSM 26022</strain>
    </source>
</reference>
<protein>
    <submittedName>
        <fullName evidence="1">Uncharacterized protein DUF1853</fullName>
    </submittedName>
</protein>
<dbReference type="AlphaFoldDB" id="A0A3E0H6C0"/>
<sequence>MKPQHEPWLAFRTPAVRDLAWLIGTPPLLTPSIAGETGASPTASTKDLSAFRDVHWPSSAFFSELLHDTTPLLHALDADPAALIAHSENSRDFRLGVYVERLLGFWLAHPDNPRYASVAANIPVRDQGVTLGEMDYLVRSKADGTLLHLELAVKFYLGRPEPHPNQQWLGPGLHDRLDIKRDHLCRHQLALSQQPVARAAIAQRLNELGELPLADAPIARACWLKGRLFHAADAQWHAADPAHGNPDALRGQWRISAAQTSNAYSAIASKNSAEHDHPRLRGERLYQTQWTVTPDWPQTAYSPRR</sequence>
<evidence type="ECO:0000313" key="1">
    <source>
        <dbReference type="EMBL" id="REH39009.1"/>
    </source>
</evidence>
<gene>
    <name evidence="1" type="ORF">DFR26_1181</name>
</gene>
<dbReference type="Pfam" id="PF08907">
    <property type="entry name" value="DUF1853"/>
    <property type="match status" value="1"/>
</dbReference>
<name>A0A3E0H6C0_9GAMM</name>
<dbReference type="Proteomes" id="UP000256774">
    <property type="component" value="Unassembled WGS sequence"/>
</dbReference>
<comment type="caution">
    <text evidence="1">The sequence shown here is derived from an EMBL/GenBank/DDBJ whole genome shotgun (WGS) entry which is preliminary data.</text>
</comment>
<dbReference type="EMBL" id="QUNR01000002">
    <property type="protein sequence ID" value="REH39009.1"/>
    <property type="molecule type" value="Genomic_DNA"/>
</dbReference>
<dbReference type="RefSeq" id="WP_116208021.1">
    <property type="nucleotide sequence ID" value="NZ_QUNR01000002.1"/>
</dbReference>
<proteinExistence type="predicted"/>
<dbReference type="InterPro" id="IPR015003">
    <property type="entry name" value="DUF1853"/>
</dbReference>
<keyword evidence="2" id="KW-1185">Reference proteome</keyword>
<organism evidence="1 2">
    <name type="scientific">Paraperlucidibaca baekdonensis</name>
    <dbReference type="NCBI Taxonomy" id="748120"/>
    <lineage>
        <taxon>Bacteria</taxon>
        <taxon>Pseudomonadati</taxon>
        <taxon>Pseudomonadota</taxon>
        <taxon>Gammaproteobacteria</taxon>
        <taxon>Moraxellales</taxon>
        <taxon>Moraxellaceae</taxon>
        <taxon>Paraperlucidibaca</taxon>
    </lineage>
</organism>